<protein>
    <submittedName>
        <fullName evidence="1">Uncharacterized protein</fullName>
    </submittedName>
</protein>
<gene>
    <name evidence="1" type="ORF">US94_C0013G0004</name>
</gene>
<organism evidence="1 2">
    <name type="scientific">Berkelbacteria bacterium GW2011_GWB1_38_5</name>
    <dbReference type="NCBI Taxonomy" id="1618336"/>
    <lineage>
        <taxon>Bacteria</taxon>
        <taxon>Candidatus Berkelbacteria</taxon>
    </lineage>
</organism>
<evidence type="ECO:0000313" key="1">
    <source>
        <dbReference type="EMBL" id="KKQ74134.1"/>
    </source>
</evidence>
<dbReference type="STRING" id="1618336.US94_C0013G0004"/>
<reference evidence="1 2" key="1">
    <citation type="journal article" date="2015" name="Nature">
        <title>rRNA introns, odd ribosomes, and small enigmatic genomes across a large radiation of phyla.</title>
        <authorList>
            <person name="Brown C.T."/>
            <person name="Hug L.A."/>
            <person name="Thomas B.C."/>
            <person name="Sharon I."/>
            <person name="Castelle C.J."/>
            <person name="Singh A."/>
            <person name="Wilkins M.J."/>
            <person name="Williams K.H."/>
            <person name="Banfield J.F."/>
        </authorList>
    </citation>
    <scope>NUCLEOTIDE SEQUENCE [LARGE SCALE GENOMIC DNA]</scope>
</reference>
<proteinExistence type="predicted"/>
<name>A0A0G0MKB5_9BACT</name>
<dbReference type="Proteomes" id="UP000034498">
    <property type="component" value="Unassembled WGS sequence"/>
</dbReference>
<accession>A0A0G0MKB5</accession>
<dbReference type="EMBL" id="LBUX01000013">
    <property type="protein sequence ID" value="KKQ74134.1"/>
    <property type="molecule type" value="Genomic_DNA"/>
</dbReference>
<sequence length="108" mass="12271">MAKKETPLTKETAKTIIQEVIEGAFKELFPIAFNKAFEPYAVAIQADFHKIGEKVAEIPTIKKDIGDIKEDLSDVKDTVNRIELIQKSEIKRVDEHSVKLKKLEHKLA</sequence>
<dbReference type="AlphaFoldDB" id="A0A0G0MKB5"/>
<evidence type="ECO:0000313" key="2">
    <source>
        <dbReference type="Proteomes" id="UP000034498"/>
    </source>
</evidence>
<comment type="caution">
    <text evidence="1">The sequence shown here is derived from an EMBL/GenBank/DDBJ whole genome shotgun (WGS) entry which is preliminary data.</text>
</comment>